<dbReference type="Proteomes" id="UP000762676">
    <property type="component" value="Unassembled WGS sequence"/>
</dbReference>
<gene>
    <name evidence="1" type="ORF">ElyMa_006853900</name>
</gene>
<comment type="caution">
    <text evidence="1">The sequence shown here is derived from an EMBL/GenBank/DDBJ whole genome shotgun (WGS) entry which is preliminary data.</text>
</comment>
<protein>
    <submittedName>
        <fullName evidence="1">Uncharacterized protein</fullName>
    </submittedName>
</protein>
<evidence type="ECO:0000313" key="2">
    <source>
        <dbReference type="Proteomes" id="UP000762676"/>
    </source>
</evidence>
<keyword evidence="2" id="KW-1185">Reference proteome</keyword>
<accession>A0AAV4JBB9</accession>
<organism evidence="1 2">
    <name type="scientific">Elysia marginata</name>
    <dbReference type="NCBI Taxonomy" id="1093978"/>
    <lineage>
        <taxon>Eukaryota</taxon>
        <taxon>Metazoa</taxon>
        <taxon>Spiralia</taxon>
        <taxon>Lophotrochozoa</taxon>
        <taxon>Mollusca</taxon>
        <taxon>Gastropoda</taxon>
        <taxon>Heterobranchia</taxon>
        <taxon>Euthyneura</taxon>
        <taxon>Panpulmonata</taxon>
        <taxon>Sacoglossa</taxon>
        <taxon>Placobranchoidea</taxon>
        <taxon>Plakobranchidae</taxon>
        <taxon>Elysia</taxon>
    </lineage>
</organism>
<reference evidence="1 2" key="1">
    <citation type="journal article" date="2021" name="Elife">
        <title>Chloroplast acquisition without the gene transfer in kleptoplastic sea slugs, Plakobranchus ocellatus.</title>
        <authorList>
            <person name="Maeda T."/>
            <person name="Takahashi S."/>
            <person name="Yoshida T."/>
            <person name="Shimamura S."/>
            <person name="Takaki Y."/>
            <person name="Nagai Y."/>
            <person name="Toyoda A."/>
            <person name="Suzuki Y."/>
            <person name="Arimoto A."/>
            <person name="Ishii H."/>
            <person name="Satoh N."/>
            <person name="Nishiyama T."/>
            <person name="Hasebe M."/>
            <person name="Maruyama T."/>
            <person name="Minagawa J."/>
            <person name="Obokata J."/>
            <person name="Shigenobu S."/>
        </authorList>
    </citation>
    <scope>NUCLEOTIDE SEQUENCE [LARGE SCALE GENOMIC DNA]</scope>
</reference>
<sequence length="132" mass="15263">MPHCRNSSPGPIRFHLFGTRTLSDILNAEIDPRRIDHGFERIPAPWQEHNITFDRPLISLQKEDTGEMVFRQEFVLLREKYAAYNEAFTVTDGSKREKVAAASFYSKDPGNSEQIHLNDDTIFLMLNPWVSL</sequence>
<dbReference type="AlphaFoldDB" id="A0AAV4JBB9"/>
<evidence type="ECO:0000313" key="1">
    <source>
        <dbReference type="EMBL" id="GFS18671.1"/>
    </source>
</evidence>
<name>A0AAV4JBB9_9GAST</name>
<dbReference type="EMBL" id="BMAT01013704">
    <property type="protein sequence ID" value="GFS18671.1"/>
    <property type="molecule type" value="Genomic_DNA"/>
</dbReference>
<proteinExistence type="predicted"/>